<comment type="caution">
    <text evidence="5">The sequence shown here is derived from an EMBL/GenBank/DDBJ whole genome shotgun (WGS) entry which is preliminary data.</text>
</comment>
<evidence type="ECO:0000313" key="6">
    <source>
        <dbReference type="Proteomes" id="UP000297872"/>
    </source>
</evidence>
<dbReference type="RefSeq" id="WP_134844530.1">
    <property type="nucleotide sequence ID" value="NZ_SGVY01000068.1"/>
</dbReference>
<dbReference type="GeneID" id="302996703"/>
<feature type="domain" description="Fucosyltransferase C-terminal" evidence="4">
    <location>
        <begin position="169"/>
        <end position="295"/>
    </location>
</feature>
<keyword evidence="6" id="KW-1185">Reference proteome</keyword>
<dbReference type="AlphaFoldDB" id="A0A4Y8UUU1"/>
<dbReference type="GO" id="GO:0016020">
    <property type="term" value="C:membrane"/>
    <property type="evidence" value="ECO:0007669"/>
    <property type="project" value="InterPro"/>
</dbReference>
<accession>A0A4Y8UUU1</accession>
<dbReference type="OrthoDB" id="9791032at2"/>
<protein>
    <recommendedName>
        <fullName evidence="4">Fucosyltransferase C-terminal domain-containing protein</fullName>
    </recommendedName>
</protein>
<evidence type="ECO:0000256" key="1">
    <source>
        <dbReference type="ARBA" id="ARBA00008919"/>
    </source>
</evidence>
<dbReference type="GO" id="GO:0046920">
    <property type="term" value="F:alpha-(1-&gt;3)-fucosyltransferase activity"/>
    <property type="evidence" value="ECO:0007669"/>
    <property type="project" value="TreeGrafter"/>
</dbReference>
<comment type="similarity">
    <text evidence="1">Belongs to the glycosyltransferase 10 family.</text>
</comment>
<dbReference type="InterPro" id="IPR055270">
    <property type="entry name" value="Glyco_tran_10_C"/>
</dbReference>
<organism evidence="5 6">
    <name type="scientific">Segatella hominis</name>
    <dbReference type="NCBI Taxonomy" id="2518605"/>
    <lineage>
        <taxon>Bacteria</taxon>
        <taxon>Pseudomonadati</taxon>
        <taxon>Bacteroidota</taxon>
        <taxon>Bacteroidia</taxon>
        <taxon>Bacteroidales</taxon>
        <taxon>Prevotellaceae</taxon>
        <taxon>Segatella</taxon>
    </lineage>
</organism>
<evidence type="ECO:0000256" key="3">
    <source>
        <dbReference type="ARBA" id="ARBA00022679"/>
    </source>
</evidence>
<dbReference type="InterPro" id="IPR001503">
    <property type="entry name" value="Glyco_trans_10"/>
</dbReference>
<sequence length="327" mass="38771">MIDKIIDKYNYWTKIVERRKLAASATKGHQVHMYNWCNFWPQDMWYIDFIEKRGLLKEKPNLKVGLYSIFAPMWLRMFDNSDIRIFQARENLHKRGMEKWLHQFVDDPKIDLSIGFDYIDHTQYLRIPFWLTWNVFSPTDTFEDIKHKVSDMNSQANHSFHNRKFAAFLSSHDDIGRKLIYNQLSKIGKVDCDGRLFHNNDELKTVYGDNKLEYLRHYRFNITPENTNYDGYVTEKLMEAIHAGCVPIYNGGDNCPEPDVLNQEAIIFVDMGKENIDAIKLVSELNSDEKKYMDFACQKRFVDGAEDVIWGYYETLEKKLREIIANV</sequence>
<dbReference type="SUPFAM" id="SSF53756">
    <property type="entry name" value="UDP-Glycosyltransferase/glycogen phosphorylase"/>
    <property type="match status" value="1"/>
</dbReference>
<dbReference type="EMBL" id="SGVY01000068">
    <property type="protein sequence ID" value="TFH71429.1"/>
    <property type="molecule type" value="Genomic_DNA"/>
</dbReference>
<dbReference type="InterPro" id="IPR038577">
    <property type="entry name" value="GT10-like_C_sf"/>
</dbReference>
<keyword evidence="2" id="KW-0328">Glycosyltransferase</keyword>
<dbReference type="Proteomes" id="UP000297872">
    <property type="component" value="Unassembled WGS sequence"/>
</dbReference>
<reference evidence="5 6" key="1">
    <citation type="submission" date="2019-02" db="EMBL/GenBank/DDBJ databases">
        <title>Draft Genome Sequence of the Prevotella sp. BCRC 81118, Isolated from Human Feces.</title>
        <authorList>
            <person name="Huang C.-H."/>
        </authorList>
    </citation>
    <scope>NUCLEOTIDE SEQUENCE [LARGE SCALE GENOMIC DNA]</scope>
    <source>
        <strain evidence="5 6">BCRC 81118</strain>
    </source>
</reference>
<dbReference type="Pfam" id="PF00852">
    <property type="entry name" value="Glyco_transf_10"/>
    <property type="match status" value="1"/>
</dbReference>
<dbReference type="PANTHER" id="PTHR11929">
    <property type="entry name" value="ALPHA- 1,3 -FUCOSYLTRANSFERASE"/>
    <property type="match status" value="1"/>
</dbReference>
<evidence type="ECO:0000313" key="5">
    <source>
        <dbReference type="EMBL" id="TFH71429.1"/>
    </source>
</evidence>
<keyword evidence="3" id="KW-0808">Transferase</keyword>
<dbReference type="Gene3D" id="3.40.50.11660">
    <property type="entry name" value="Glycosyl transferase family 10, C-terminal domain"/>
    <property type="match status" value="1"/>
</dbReference>
<evidence type="ECO:0000259" key="4">
    <source>
        <dbReference type="Pfam" id="PF00852"/>
    </source>
</evidence>
<gene>
    <name evidence="5" type="ORF">EXN75_15685</name>
</gene>
<dbReference type="PANTHER" id="PTHR11929:SF194">
    <property type="entry name" value="ALPHA-(1,3)-FUCOSYLTRANSFERASE 10"/>
    <property type="match status" value="1"/>
</dbReference>
<name>A0A4Y8UUU1_9BACT</name>
<proteinExistence type="inferred from homology"/>
<evidence type="ECO:0000256" key="2">
    <source>
        <dbReference type="ARBA" id="ARBA00022676"/>
    </source>
</evidence>